<name>A0AAW0BN23_9AGAR</name>
<dbReference type="AlphaFoldDB" id="A0AAW0BN23"/>
<organism evidence="2 3">
    <name type="scientific">Paramarasmius palmivorus</name>
    <dbReference type="NCBI Taxonomy" id="297713"/>
    <lineage>
        <taxon>Eukaryota</taxon>
        <taxon>Fungi</taxon>
        <taxon>Dikarya</taxon>
        <taxon>Basidiomycota</taxon>
        <taxon>Agaricomycotina</taxon>
        <taxon>Agaricomycetes</taxon>
        <taxon>Agaricomycetidae</taxon>
        <taxon>Agaricales</taxon>
        <taxon>Marasmiineae</taxon>
        <taxon>Marasmiaceae</taxon>
        <taxon>Paramarasmius</taxon>
    </lineage>
</organism>
<evidence type="ECO:0000313" key="3">
    <source>
        <dbReference type="Proteomes" id="UP001383192"/>
    </source>
</evidence>
<keyword evidence="3" id="KW-1185">Reference proteome</keyword>
<comment type="caution">
    <text evidence="2">The sequence shown here is derived from an EMBL/GenBank/DDBJ whole genome shotgun (WGS) entry which is preliminary data.</text>
</comment>
<protein>
    <submittedName>
        <fullName evidence="2">Uncharacterized protein</fullName>
    </submittedName>
</protein>
<gene>
    <name evidence="2" type="ORF">VNI00_015483</name>
</gene>
<sequence length="156" mass="17824">MAKNKKPQQDYTSASTRPGKHTFQAPNPASRCDSQEPDPIPISHDLYTSLMSAVDAHTLAGLDLDLSNARHKELVRQQQGIEWEIGKIVREWPVLTNCHITTEAQLREVTDRVLKEGGLLGPRFIEGVQRGRFTYYIDLPQYYPIKYNWAKAGYRL</sequence>
<feature type="region of interest" description="Disordered" evidence="1">
    <location>
        <begin position="1"/>
        <end position="38"/>
    </location>
</feature>
<evidence type="ECO:0000256" key="1">
    <source>
        <dbReference type="SAM" id="MobiDB-lite"/>
    </source>
</evidence>
<reference evidence="2 3" key="1">
    <citation type="submission" date="2024-01" db="EMBL/GenBank/DDBJ databases">
        <title>A draft genome for a cacao thread blight-causing isolate of Paramarasmius palmivorus.</title>
        <authorList>
            <person name="Baruah I.K."/>
            <person name="Bukari Y."/>
            <person name="Amoako-Attah I."/>
            <person name="Meinhardt L.W."/>
            <person name="Bailey B.A."/>
            <person name="Cohen S.P."/>
        </authorList>
    </citation>
    <scope>NUCLEOTIDE SEQUENCE [LARGE SCALE GENOMIC DNA]</scope>
    <source>
        <strain evidence="2 3">GH-12</strain>
    </source>
</reference>
<evidence type="ECO:0000313" key="2">
    <source>
        <dbReference type="EMBL" id="KAK7026710.1"/>
    </source>
</evidence>
<proteinExistence type="predicted"/>
<dbReference type="EMBL" id="JAYKXP010000101">
    <property type="protein sequence ID" value="KAK7026710.1"/>
    <property type="molecule type" value="Genomic_DNA"/>
</dbReference>
<dbReference type="Proteomes" id="UP001383192">
    <property type="component" value="Unassembled WGS sequence"/>
</dbReference>
<accession>A0AAW0BN23</accession>